<feature type="compositionally biased region" description="Pro residues" evidence="1">
    <location>
        <begin position="214"/>
        <end position="226"/>
    </location>
</feature>
<comment type="caution">
    <text evidence="2">The sequence shown here is derived from an EMBL/GenBank/DDBJ whole genome shotgun (WGS) entry which is preliminary data.</text>
</comment>
<gene>
    <name evidence="2" type="ORF">Cch01nite_43490</name>
</gene>
<keyword evidence="3" id="KW-1185">Reference proteome</keyword>
<feature type="region of interest" description="Disordered" evidence="1">
    <location>
        <begin position="203"/>
        <end position="246"/>
    </location>
</feature>
<dbReference type="Proteomes" id="UP000632740">
    <property type="component" value="Unassembled WGS sequence"/>
</dbReference>
<feature type="region of interest" description="Disordered" evidence="1">
    <location>
        <begin position="160"/>
        <end position="188"/>
    </location>
</feature>
<accession>A0A919P7D0</accession>
<organism evidence="2 3">
    <name type="scientific">Cellulomonas chitinilytica</name>
    <dbReference type="NCBI Taxonomy" id="398759"/>
    <lineage>
        <taxon>Bacteria</taxon>
        <taxon>Bacillati</taxon>
        <taxon>Actinomycetota</taxon>
        <taxon>Actinomycetes</taxon>
        <taxon>Micrococcales</taxon>
        <taxon>Cellulomonadaceae</taxon>
        <taxon>Cellulomonas</taxon>
    </lineage>
</organism>
<sequence length="439" mass="45100">MRIGGGRTTVETDRQDAAARPGHARARPPAAAGVLGAQRLLLLQGTAGNRAVGSLLTAGVSVQRDPATWQADTAALVLLPSGNARTSFWPPVVAAVQAYGGLRADDHAGRAATLAQLETAIAAWRANQKKNWTSNDLDKRKAAAVGTLDRLIRAERDELARPAAPAAAPQPVPSNRAAPAPVRAPWRDEPDQHEDLVFDLDLVESPSPGDRVPVPAPAPGPKPAPAAVPGTGSAPEESETATPSGSMAAARALLAKKGVRSLPPGVFLRVHLTKREYVDDINEEGLVAGKKEGIGQPEDRSRDPHHIYALDLSAGGGGTTGAVSSEAGGGAVGLISTAAGDRDVNYPKGGAVRYGPAAPPIRTRAPAAAGAEEPGAYTFPLPLTPRSVSALTLFVNERLPAAARMSPDAVVDAVNVALVRHSPMVFAGVVAPQGPPSHS</sequence>
<reference evidence="2" key="1">
    <citation type="submission" date="2021-01" db="EMBL/GenBank/DDBJ databases">
        <title>Whole genome shotgun sequence of Cellulomonas chitinilytica NBRC 110799.</title>
        <authorList>
            <person name="Komaki H."/>
            <person name="Tamura T."/>
        </authorList>
    </citation>
    <scope>NUCLEOTIDE SEQUENCE</scope>
    <source>
        <strain evidence="2">NBRC 110799</strain>
    </source>
</reference>
<name>A0A919P7D0_9CELL</name>
<dbReference type="RefSeq" id="WP_203758626.1">
    <property type="nucleotide sequence ID" value="NZ_BONK01000021.1"/>
</dbReference>
<feature type="region of interest" description="Disordered" evidence="1">
    <location>
        <begin position="1"/>
        <end position="30"/>
    </location>
</feature>
<feature type="compositionally biased region" description="Low complexity" evidence="1">
    <location>
        <begin position="161"/>
        <end position="184"/>
    </location>
</feature>
<evidence type="ECO:0000256" key="1">
    <source>
        <dbReference type="SAM" id="MobiDB-lite"/>
    </source>
</evidence>
<protein>
    <submittedName>
        <fullName evidence="2">Uncharacterized protein</fullName>
    </submittedName>
</protein>
<evidence type="ECO:0000313" key="3">
    <source>
        <dbReference type="Proteomes" id="UP000632740"/>
    </source>
</evidence>
<dbReference type="AlphaFoldDB" id="A0A919P7D0"/>
<dbReference type="EMBL" id="BONK01000021">
    <property type="protein sequence ID" value="GIG23625.1"/>
    <property type="molecule type" value="Genomic_DNA"/>
</dbReference>
<evidence type="ECO:0000313" key="2">
    <source>
        <dbReference type="EMBL" id="GIG23625.1"/>
    </source>
</evidence>
<proteinExistence type="predicted"/>